<dbReference type="GO" id="GO:0071555">
    <property type="term" value="P:cell wall organization"/>
    <property type="evidence" value="ECO:0007669"/>
    <property type="project" value="UniProtKB-KW"/>
</dbReference>
<evidence type="ECO:0000256" key="2">
    <source>
        <dbReference type="ARBA" id="ARBA00022692"/>
    </source>
</evidence>
<evidence type="ECO:0000313" key="9">
    <source>
        <dbReference type="EMBL" id="HJB38505.1"/>
    </source>
</evidence>
<comment type="catalytic activity">
    <reaction evidence="7">
        <text>a peptidoglycan chain = a peptidoglycan chain with N-acetyl-1,6-anhydromuramyl-[peptide] at the reducing end + a peptidoglycan chain with N-acetylglucosamine at the non-reducing end.</text>
        <dbReference type="EC" id="4.2.2.29"/>
    </reaction>
</comment>
<gene>
    <name evidence="7 9" type="primary">mltG</name>
    <name evidence="9" type="ORF">H9942_10655</name>
</gene>
<feature type="site" description="Important for catalytic activity" evidence="7">
    <location>
        <position position="308"/>
    </location>
</feature>
<comment type="caution">
    <text evidence="9">The sequence shown here is derived from an EMBL/GenBank/DDBJ whole genome shotgun (WGS) entry which is preliminary data.</text>
</comment>
<keyword evidence="3 7" id="KW-1133">Transmembrane helix</keyword>
<dbReference type="GO" id="GO:0005886">
    <property type="term" value="C:plasma membrane"/>
    <property type="evidence" value="ECO:0007669"/>
    <property type="project" value="UniProtKB-SubCell"/>
</dbReference>
<dbReference type="InterPro" id="IPR003770">
    <property type="entry name" value="MLTG-like"/>
</dbReference>
<protein>
    <recommendedName>
        <fullName evidence="7">Endolytic murein transglycosylase</fullName>
        <ecNumber evidence="7">4.2.2.29</ecNumber>
    </recommendedName>
    <alternativeName>
        <fullName evidence="7">Peptidoglycan lytic transglycosylase</fullName>
    </alternativeName>
    <alternativeName>
        <fullName evidence="7">Peptidoglycan polymerization terminase</fullName>
    </alternativeName>
</protein>
<comment type="subcellular location">
    <subcellularLocation>
        <location evidence="7">Cell membrane</location>
        <topology evidence="7">Single-pass membrane protein</topology>
    </subcellularLocation>
</comment>
<feature type="region of interest" description="Disordered" evidence="8">
    <location>
        <begin position="1"/>
        <end position="22"/>
    </location>
</feature>
<evidence type="ECO:0000256" key="6">
    <source>
        <dbReference type="ARBA" id="ARBA00023316"/>
    </source>
</evidence>
<evidence type="ECO:0000256" key="5">
    <source>
        <dbReference type="ARBA" id="ARBA00023239"/>
    </source>
</evidence>
<reference evidence="9" key="2">
    <citation type="submission" date="2021-04" db="EMBL/GenBank/DDBJ databases">
        <authorList>
            <person name="Gilroy R."/>
        </authorList>
    </citation>
    <scope>NUCLEOTIDE SEQUENCE</scope>
    <source>
        <strain evidence="9">ChiBcolR8-3208</strain>
    </source>
</reference>
<comment type="similarity">
    <text evidence="7">Belongs to the transglycosylase MltG family.</text>
</comment>
<dbReference type="GO" id="GO:0009252">
    <property type="term" value="P:peptidoglycan biosynthetic process"/>
    <property type="evidence" value="ECO:0007669"/>
    <property type="project" value="UniProtKB-UniRule"/>
</dbReference>
<evidence type="ECO:0000256" key="7">
    <source>
        <dbReference type="HAMAP-Rule" id="MF_02065"/>
    </source>
</evidence>
<dbReference type="AlphaFoldDB" id="A0A9D2LZ79"/>
<dbReference type="GO" id="GO:0008932">
    <property type="term" value="F:lytic endotransglycosylase activity"/>
    <property type="evidence" value="ECO:0007669"/>
    <property type="project" value="UniProtKB-UniRule"/>
</dbReference>
<name>A0A9D2LZ79_9FIRM</name>
<evidence type="ECO:0000256" key="8">
    <source>
        <dbReference type="SAM" id="MobiDB-lite"/>
    </source>
</evidence>
<dbReference type="EC" id="4.2.2.29" evidence="7"/>
<keyword evidence="5 7" id="KW-0456">Lyase</keyword>
<evidence type="ECO:0000313" key="10">
    <source>
        <dbReference type="Proteomes" id="UP000824214"/>
    </source>
</evidence>
<evidence type="ECO:0000256" key="3">
    <source>
        <dbReference type="ARBA" id="ARBA00022989"/>
    </source>
</evidence>
<dbReference type="PANTHER" id="PTHR30518:SF2">
    <property type="entry name" value="ENDOLYTIC MUREIN TRANSGLYCOSYLASE"/>
    <property type="match status" value="1"/>
</dbReference>
<dbReference type="EMBL" id="DWXZ01000223">
    <property type="protein sequence ID" value="HJB38505.1"/>
    <property type="molecule type" value="Genomic_DNA"/>
</dbReference>
<keyword evidence="4 7" id="KW-0472">Membrane</keyword>
<keyword evidence="2 7" id="KW-0812">Transmembrane</keyword>
<dbReference type="PANTHER" id="PTHR30518">
    <property type="entry name" value="ENDOLYTIC MUREIN TRANSGLYCOSYLASE"/>
    <property type="match status" value="1"/>
</dbReference>
<keyword evidence="6 7" id="KW-0961">Cell wall biogenesis/degradation</keyword>
<accession>A0A9D2LZ79</accession>
<evidence type="ECO:0000256" key="4">
    <source>
        <dbReference type="ARBA" id="ARBA00023136"/>
    </source>
</evidence>
<dbReference type="Gene3D" id="3.30.1490.480">
    <property type="entry name" value="Endolytic murein transglycosylase"/>
    <property type="match status" value="1"/>
</dbReference>
<keyword evidence="1 7" id="KW-1003">Cell membrane</keyword>
<dbReference type="Pfam" id="PF02618">
    <property type="entry name" value="YceG"/>
    <property type="match status" value="1"/>
</dbReference>
<dbReference type="HAMAP" id="MF_02065">
    <property type="entry name" value="MltG"/>
    <property type="match status" value="1"/>
</dbReference>
<organism evidence="9 10">
    <name type="scientific">Candidatus Acutalibacter ornithocaccae</name>
    <dbReference type="NCBI Taxonomy" id="2838416"/>
    <lineage>
        <taxon>Bacteria</taxon>
        <taxon>Bacillati</taxon>
        <taxon>Bacillota</taxon>
        <taxon>Clostridia</taxon>
        <taxon>Eubacteriales</taxon>
        <taxon>Acutalibacteraceae</taxon>
        <taxon>Acutalibacter</taxon>
    </lineage>
</organism>
<sequence>MNHGQNTGGGENPNRATGNFKLNIDERDLATGNIDLPERRSQPPRPEYSVNKAYLTEKERRAERKAHKKRDKLKARKNRRVFALVWVCMVLLVSFTLASYLIKGSNDFFAVGRSQGTTSVTIPENVTLDDLTQILYEAGAIKEPEFFSLFCMVTVDDDEMEYFQPGTYNLDTDLDYQAIISTLQGGNQTREEVRVTFPEGTTALEAAALLEENGVCSQEDFLAAINSTDFDSYEAIAPIAAITGKYYKLEGYLFPDTYDFYKGEEIDSVVGKLVNNFQNRTADLQEDIAASGMTLDQVVTLASIIQREAANTQDMANVSAVLHNRLAFGAEYGIYRLQCDSTTFYPYKREEDVPASGALAYGNYDTYEVQGLPAGAICNPGLDAIEAALHPNTEGDAPYYLYFCHASDGTAYYATNAEDHEYNKQLAGLS</sequence>
<feature type="transmembrane region" description="Helical" evidence="7">
    <location>
        <begin position="81"/>
        <end position="102"/>
    </location>
</feature>
<reference evidence="9" key="1">
    <citation type="journal article" date="2021" name="PeerJ">
        <title>Extensive microbial diversity within the chicken gut microbiome revealed by metagenomics and culture.</title>
        <authorList>
            <person name="Gilroy R."/>
            <person name="Ravi A."/>
            <person name="Getino M."/>
            <person name="Pursley I."/>
            <person name="Horton D.L."/>
            <person name="Alikhan N.F."/>
            <person name="Baker D."/>
            <person name="Gharbi K."/>
            <person name="Hall N."/>
            <person name="Watson M."/>
            <person name="Adriaenssens E.M."/>
            <person name="Foster-Nyarko E."/>
            <person name="Jarju S."/>
            <person name="Secka A."/>
            <person name="Antonio M."/>
            <person name="Oren A."/>
            <person name="Chaudhuri R.R."/>
            <person name="La Ragione R."/>
            <person name="Hildebrand F."/>
            <person name="Pallen M.J."/>
        </authorList>
    </citation>
    <scope>NUCLEOTIDE SEQUENCE</scope>
    <source>
        <strain evidence="9">ChiBcolR8-3208</strain>
    </source>
</reference>
<comment type="function">
    <text evidence="7">Functions as a peptidoglycan terminase that cleaves nascent peptidoglycan strands endolytically to terminate their elongation.</text>
</comment>
<proteinExistence type="inferred from homology"/>
<evidence type="ECO:0000256" key="1">
    <source>
        <dbReference type="ARBA" id="ARBA00022475"/>
    </source>
</evidence>
<dbReference type="NCBIfam" id="TIGR00247">
    <property type="entry name" value="endolytic transglycosylase MltG"/>
    <property type="match status" value="1"/>
</dbReference>
<dbReference type="Proteomes" id="UP000824214">
    <property type="component" value="Unassembled WGS sequence"/>
</dbReference>
<feature type="compositionally biased region" description="Gly residues" evidence="8">
    <location>
        <begin position="1"/>
        <end position="11"/>
    </location>
</feature>